<dbReference type="InterPro" id="IPR004217">
    <property type="entry name" value="Tim10-like"/>
</dbReference>
<dbReference type="Proteomes" id="UP000261360">
    <property type="component" value="Unplaced"/>
</dbReference>
<feature type="domain" description="Tim10-like" evidence="2">
    <location>
        <begin position="15"/>
        <end position="70"/>
    </location>
</feature>
<dbReference type="Gene3D" id="1.10.287.810">
    <property type="entry name" value="Mitochondrial import inner membrane translocase subunit tim13 like domains"/>
    <property type="match status" value="1"/>
</dbReference>
<dbReference type="GO" id="GO:0015031">
    <property type="term" value="P:protein transport"/>
    <property type="evidence" value="ECO:0007669"/>
    <property type="project" value="UniProtKB-KW"/>
</dbReference>
<keyword evidence="1" id="KW-0653">Protein transport</keyword>
<dbReference type="Pfam" id="PF02953">
    <property type="entry name" value="zf-Tim10_DDP"/>
    <property type="match status" value="1"/>
</dbReference>
<dbReference type="SUPFAM" id="SSF144122">
    <property type="entry name" value="Tim10-like"/>
    <property type="match status" value="1"/>
</dbReference>
<keyword evidence="1" id="KW-0811">Translocation</keyword>
<keyword evidence="1" id="KW-0143">Chaperone</keyword>
<evidence type="ECO:0000256" key="1">
    <source>
        <dbReference type="RuleBase" id="RU367043"/>
    </source>
</evidence>
<reference evidence="3" key="2">
    <citation type="submission" date="2025-09" db="UniProtKB">
        <authorList>
            <consortium name="Ensembl"/>
        </authorList>
    </citation>
    <scope>IDENTIFICATION</scope>
</reference>
<organism evidence="3 4">
    <name type="scientific">Seriola lalandi dorsalis</name>
    <dbReference type="NCBI Taxonomy" id="1841481"/>
    <lineage>
        <taxon>Eukaryota</taxon>
        <taxon>Metazoa</taxon>
        <taxon>Chordata</taxon>
        <taxon>Craniata</taxon>
        <taxon>Vertebrata</taxon>
        <taxon>Euteleostomi</taxon>
        <taxon>Actinopterygii</taxon>
        <taxon>Neopterygii</taxon>
        <taxon>Teleostei</taxon>
        <taxon>Neoteleostei</taxon>
        <taxon>Acanthomorphata</taxon>
        <taxon>Carangaria</taxon>
        <taxon>Carangiformes</taxon>
        <taxon>Carangidae</taxon>
        <taxon>Seriola</taxon>
    </lineage>
</organism>
<evidence type="ECO:0000313" key="4">
    <source>
        <dbReference type="Proteomes" id="UP000261360"/>
    </source>
</evidence>
<keyword evidence="1" id="KW-0472">Membrane</keyword>
<keyword evidence="1" id="KW-0496">Mitochondrion</keyword>
<comment type="subcellular location">
    <subcellularLocation>
        <location evidence="1">Mitochondrion inner membrane</location>
        <topology evidence="1">Peripheral membrane protein</topology>
        <orientation evidence="1">Intermembrane side</orientation>
    </subcellularLocation>
</comment>
<comment type="domain">
    <text evidence="1">The twin CX3C motif contains 4 conserved Cys residues that form 2 disulfide bonds in the mitochondrial intermembrane space.</text>
</comment>
<protein>
    <recommendedName>
        <fullName evidence="1">Mitochondrial import inner membrane translocase subunit</fullName>
    </recommendedName>
</protein>
<evidence type="ECO:0000313" key="3">
    <source>
        <dbReference type="Ensembl" id="ENSSLDP00000012558.1"/>
    </source>
</evidence>
<dbReference type="STRING" id="1841481.ENSSLDP00000012558"/>
<keyword evidence="1" id="KW-1015">Disulfide bond</keyword>
<sequence>DVEPNEQQLKDLQGFMETEQQKAVIQAAINKLTETCFDKCVTKPGAKLDSSEASCISNCAGRYLDSSLRVRGILAHSSRAQLSPVRLLLM</sequence>
<name>A0A3B4XKX9_SERLL</name>
<dbReference type="InterPro" id="IPR035427">
    <property type="entry name" value="Tim10-like_dom_sf"/>
</dbReference>
<comment type="similarity">
    <text evidence="1">Belongs to the small Tim family.</text>
</comment>
<proteinExistence type="inferred from homology"/>
<keyword evidence="1" id="KW-0813">Transport</keyword>
<keyword evidence="4" id="KW-1185">Reference proteome</keyword>
<comment type="subunit">
    <text evidence="1">Heterohexamer.</text>
</comment>
<reference evidence="3" key="1">
    <citation type="submission" date="2025-08" db="UniProtKB">
        <authorList>
            <consortium name="Ensembl"/>
        </authorList>
    </citation>
    <scope>IDENTIFICATION</scope>
</reference>
<dbReference type="Ensembl" id="ENSSLDT00000013013.1">
    <property type="protein sequence ID" value="ENSSLDP00000012558.1"/>
    <property type="gene ID" value="ENSSLDG00000009972.1"/>
</dbReference>
<evidence type="ECO:0000259" key="2">
    <source>
        <dbReference type="Pfam" id="PF02953"/>
    </source>
</evidence>
<dbReference type="AlphaFoldDB" id="A0A3B4XKX9"/>
<comment type="function">
    <text evidence="1">Mitochondrial intermembrane chaperone that participates in the import and insertion of some multi-pass transmembrane proteins into the mitochondrial inner membrane. Also required for the transfer of beta-barrel precursors from the TOM complex to the sorting and assembly machinery (SAM complex) of the outer membrane. Acts as a chaperone-like protein that protects the hydrophobic precursors from aggregation and guide them through the mitochondrial intermembrane space.</text>
</comment>
<accession>A0A3B4XKX9</accession>
<keyword evidence="1" id="KW-0999">Mitochondrion inner membrane</keyword>
<dbReference type="GO" id="GO:0005743">
    <property type="term" value="C:mitochondrial inner membrane"/>
    <property type="evidence" value="ECO:0007669"/>
    <property type="project" value="UniProtKB-SubCell"/>
</dbReference>